<name>A0ABS5TAG5_9ACTN</name>
<feature type="transmembrane region" description="Helical" evidence="7">
    <location>
        <begin position="134"/>
        <end position="156"/>
    </location>
</feature>
<evidence type="ECO:0000313" key="10">
    <source>
        <dbReference type="Proteomes" id="UP001197247"/>
    </source>
</evidence>
<evidence type="ECO:0000256" key="4">
    <source>
        <dbReference type="ARBA" id="ARBA00022692"/>
    </source>
</evidence>
<keyword evidence="2 7" id="KW-0813">Transport</keyword>
<comment type="subcellular location">
    <subcellularLocation>
        <location evidence="1 7">Cell membrane</location>
        <topology evidence="1 7">Multi-pass membrane protein</topology>
    </subcellularLocation>
</comment>
<sequence>MAFLRQFGVRLAAMAGVLLVLTFVVDLIQRQLPSDPARVLAGRTASPQALAAARERLGLDEPLIPHYLGYLGRLLGGDLGTSVSTRRPVADDIATYLPATLELVLVAAVMALAGGLLLGVFGARDGIAAGTVRVVTVAGASAASFLVAIVLLLVFYRDLHWFPAGGRGAALLAPGGVTGFLDALWHLVLPAVVLSLSPAVAIGRVLRASLREAMAADYVRSARAKGAGWWATVWRHGLRNAAGPALSMAGLQVSIMFSGSVVVEGLFSWPGLGRYLSGAIAASDLAAITGVVLVLGVAYVLLNFVVDMLQLLIDPRLRETS</sequence>
<keyword evidence="10" id="KW-1185">Reference proteome</keyword>
<proteinExistence type="inferred from homology"/>
<keyword evidence="6 7" id="KW-0472">Membrane</keyword>
<dbReference type="PROSITE" id="PS50928">
    <property type="entry name" value="ABC_TM1"/>
    <property type="match status" value="1"/>
</dbReference>
<feature type="transmembrane region" description="Helical" evidence="7">
    <location>
        <begin position="245"/>
        <end position="267"/>
    </location>
</feature>
<comment type="similarity">
    <text evidence="7">Belongs to the binding-protein-dependent transport system permease family.</text>
</comment>
<evidence type="ECO:0000256" key="7">
    <source>
        <dbReference type="RuleBase" id="RU363032"/>
    </source>
</evidence>
<evidence type="ECO:0000256" key="3">
    <source>
        <dbReference type="ARBA" id="ARBA00022475"/>
    </source>
</evidence>
<dbReference type="PANTHER" id="PTHR43163:SF6">
    <property type="entry name" value="DIPEPTIDE TRANSPORT SYSTEM PERMEASE PROTEIN DPPB-RELATED"/>
    <property type="match status" value="1"/>
</dbReference>
<accession>A0ABS5TAG5</accession>
<dbReference type="InterPro" id="IPR000515">
    <property type="entry name" value="MetI-like"/>
</dbReference>
<feature type="transmembrane region" description="Helical" evidence="7">
    <location>
        <begin position="183"/>
        <end position="206"/>
    </location>
</feature>
<protein>
    <submittedName>
        <fullName evidence="9">ABC transporter permease</fullName>
    </submittedName>
</protein>
<feature type="transmembrane region" description="Helical" evidence="7">
    <location>
        <begin position="103"/>
        <end position="122"/>
    </location>
</feature>
<keyword evidence="3" id="KW-1003">Cell membrane</keyword>
<dbReference type="Proteomes" id="UP001197247">
    <property type="component" value="Unassembled WGS sequence"/>
</dbReference>
<evidence type="ECO:0000256" key="6">
    <source>
        <dbReference type="ARBA" id="ARBA00023136"/>
    </source>
</evidence>
<feature type="domain" description="ABC transmembrane type-1" evidence="8">
    <location>
        <begin position="97"/>
        <end position="310"/>
    </location>
</feature>
<evidence type="ECO:0000259" key="8">
    <source>
        <dbReference type="PROSITE" id="PS50928"/>
    </source>
</evidence>
<dbReference type="EMBL" id="JAHBAY010000001">
    <property type="protein sequence ID" value="MBT0768047.1"/>
    <property type="molecule type" value="Genomic_DNA"/>
</dbReference>
<dbReference type="SUPFAM" id="SSF161098">
    <property type="entry name" value="MetI-like"/>
    <property type="match status" value="1"/>
</dbReference>
<dbReference type="Gene3D" id="1.10.3720.10">
    <property type="entry name" value="MetI-like"/>
    <property type="match status" value="1"/>
</dbReference>
<organism evidence="9 10">
    <name type="scientific">Kineosporia corallincola</name>
    <dbReference type="NCBI Taxonomy" id="2835133"/>
    <lineage>
        <taxon>Bacteria</taxon>
        <taxon>Bacillati</taxon>
        <taxon>Actinomycetota</taxon>
        <taxon>Actinomycetes</taxon>
        <taxon>Kineosporiales</taxon>
        <taxon>Kineosporiaceae</taxon>
        <taxon>Kineosporia</taxon>
    </lineage>
</organism>
<dbReference type="CDD" id="cd06261">
    <property type="entry name" value="TM_PBP2"/>
    <property type="match status" value="1"/>
</dbReference>
<reference evidence="9 10" key="1">
    <citation type="submission" date="2021-05" db="EMBL/GenBank/DDBJ databases">
        <title>Kineosporia and Streptomyces sp. nov. two new marine actinobacteria isolated from Coral.</title>
        <authorList>
            <person name="Buangrab K."/>
            <person name="Sutthacheep M."/>
            <person name="Yeemin T."/>
            <person name="Harunari E."/>
            <person name="Igarashi Y."/>
            <person name="Kanchanasin P."/>
            <person name="Tanasupawat S."/>
            <person name="Phongsopitanun W."/>
        </authorList>
    </citation>
    <scope>NUCLEOTIDE SEQUENCE [LARGE SCALE GENOMIC DNA]</scope>
    <source>
        <strain evidence="9 10">J2-2</strain>
    </source>
</reference>
<evidence type="ECO:0000256" key="5">
    <source>
        <dbReference type="ARBA" id="ARBA00022989"/>
    </source>
</evidence>
<keyword evidence="5 7" id="KW-1133">Transmembrane helix</keyword>
<feature type="transmembrane region" description="Helical" evidence="7">
    <location>
        <begin position="7"/>
        <end position="28"/>
    </location>
</feature>
<evidence type="ECO:0000256" key="2">
    <source>
        <dbReference type="ARBA" id="ARBA00022448"/>
    </source>
</evidence>
<gene>
    <name evidence="9" type="ORF">KIH74_03880</name>
</gene>
<comment type="caution">
    <text evidence="9">The sequence shown here is derived from an EMBL/GenBank/DDBJ whole genome shotgun (WGS) entry which is preliminary data.</text>
</comment>
<evidence type="ECO:0000256" key="1">
    <source>
        <dbReference type="ARBA" id="ARBA00004651"/>
    </source>
</evidence>
<dbReference type="InterPro" id="IPR035906">
    <property type="entry name" value="MetI-like_sf"/>
</dbReference>
<feature type="transmembrane region" description="Helical" evidence="7">
    <location>
        <begin position="287"/>
        <end position="306"/>
    </location>
</feature>
<evidence type="ECO:0000313" key="9">
    <source>
        <dbReference type="EMBL" id="MBT0768047.1"/>
    </source>
</evidence>
<keyword evidence="4 7" id="KW-0812">Transmembrane</keyword>
<dbReference type="Pfam" id="PF19300">
    <property type="entry name" value="BPD_transp_1_N"/>
    <property type="match status" value="1"/>
</dbReference>
<dbReference type="Pfam" id="PF00528">
    <property type="entry name" value="BPD_transp_1"/>
    <property type="match status" value="1"/>
</dbReference>
<dbReference type="RefSeq" id="WP_214154307.1">
    <property type="nucleotide sequence ID" value="NZ_JAHBAY010000001.1"/>
</dbReference>
<dbReference type="InterPro" id="IPR045621">
    <property type="entry name" value="BPD_transp_1_N"/>
</dbReference>
<dbReference type="PANTHER" id="PTHR43163">
    <property type="entry name" value="DIPEPTIDE TRANSPORT SYSTEM PERMEASE PROTEIN DPPB-RELATED"/>
    <property type="match status" value="1"/>
</dbReference>